<dbReference type="CDD" id="cd06262">
    <property type="entry name" value="metallo-hydrolase-like_MBL-fold"/>
    <property type="match status" value="1"/>
</dbReference>
<name>A0A9X3D5E4_9ACTN</name>
<evidence type="ECO:0000313" key="7">
    <source>
        <dbReference type="EMBL" id="MCX2965072.1"/>
    </source>
</evidence>
<reference evidence="7" key="1">
    <citation type="submission" date="2022-10" db="EMBL/GenBank/DDBJ databases">
        <title>WGS of marine actinomycetes from Thailand.</title>
        <authorList>
            <person name="Thawai C."/>
        </authorList>
    </citation>
    <scope>NUCLEOTIDE SEQUENCE</scope>
    <source>
        <strain evidence="7">SW21</strain>
    </source>
</reference>
<proteinExistence type="predicted"/>
<dbReference type="PANTHER" id="PTHR46233">
    <property type="entry name" value="HYDROXYACYLGLUTATHIONE HYDROLASE GLOC"/>
    <property type="match status" value="1"/>
</dbReference>
<keyword evidence="4" id="KW-0862">Zinc</keyword>
<evidence type="ECO:0000259" key="6">
    <source>
        <dbReference type="SMART" id="SM00849"/>
    </source>
</evidence>
<evidence type="ECO:0000256" key="2">
    <source>
        <dbReference type="ARBA" id="ARBA00022723"/>
    </source>
</evidence>
<dbReference type="InterPro" id="IPR051453">
    <property type="entry name" value="MBL_Glyoxalase_II"/>
</dbReference>
<gene>
    <name evidence="7" type="ORF">OSB52_13320</name>
</gene>
<dbReference type="RefSeq" id="WP_235722101.1">
    <property type="nucleotide sequence ID" value="NZ_JAPKFM010000013.1"/>
</dbReference>
<evidence type="ECO:0000256" key="4">
    <source>
        <dbReference type="ARBA" id="ARBA00022833"/>
    </source>
</evidence>
<comment type="caution">
    <text evidence="7">The sequence shown here is derived from an EMBL/GenBank/DDBJ whole genome shotgun (WGS) entry which is preliminary data.</text>
</comment>
<dbReference type="Gene3D" id="3.60.15.10">
    <property type="entry name" value="Ribonuclease Z/Hydroxyacylglutathione hydrolase-like"/>
    <property type="match status" value="1"/>
</dbReference>
<evidence type="ECO:0000256" key="5">
    <source>
        <dbReference type="SAM" id="MobiDB-lite"/>
    </source>
</evidence>
<dbReference type="EMBL" id="JAPKFM010000013">
    <property type="protein sequence ID" value="MCX2965072.1"/>
    <property type="molecule type" value="Genomic_DNA"/>
</dbReference>
<dbReference type="AlphaFoldDB" id="A0A9X3D5E4"/>
<dbReference type="Pfam" id="PF00753">
    <property type="entry name" value="Lactamase_B"/>
    <property type="match status" value="2"/>
</dbReference>
<dbReference type="InterPro" id="IPR001279">
    <property type="entry name" value="Metallo-B-lactamas"/>
</dbReference>
<dbReference type="SUPFAM" id="SSF56281">
    <property type="entry name" value="Metallo-hydrolase/oxidoreductase"/>
    <property type="match status" value="1"/>
</dbReference>
<keyword evidence="8" id="KW-1185">Reference proteome</keyword>
<evidence type="ECO:0000256" key="1">
    <source>
        <dbReference type="ARBA" id="ARBA00001947"/>
    </source>
</evidence>
<organism evidence="7 8">
    <name type="scientific">Gordonia aquimaris</name>
    <dbReference type="NCBI Taxonomy" id="2984863"/>
    <lineage>
        <taxon>Bacteria</taxon>
        <taxon>Bacillati</taxon>
        <taxon>Actinomycetota</taxon>
        <taxon>Actinomycetes</taxon>
        <taxon>Mycobacteriales</taxon>
        <taxon>Gordoniaceae</taxon>
        <taxon>Gordonia</taxon>
    </lineage>
</organism>
<evidence type="ECO:0000256" key="3">
    <source>
        <dbReference type="ARBA" id="ARBA00022801"/>
    </source>
</evidence>
<feature type="domain" description="Metallo-beta-lactamase" evidence="6">
    <location>
        <begin position="12"/>
        <end position="213"/>
    </location>
</feature>
<dbReference type="InterPro" id="IPR036866">
    <property type="entry name" value="RibonucZ/Hydroxyglut_hydro"/>
</dbReference>
<comment type="cofactor">
    <cofactor evidence="1">
        <name>Zn(2+)</name>
        <dbReference type="ChEBI" id="CHEBI:29105"/>
    </cofactor>
</comment>
<keyword evidence="2" id="KW-0479">Metal-binding</keyword>
<accession>A0A9X3D5E4</accession>
<dbReference type="GO" id="GO:0016787">
    <property type="term" value="F:hydrolase activity"/>
    <property type="evidence" value="ECO:0007669"/>
    <property type="project" value="UniProtKB-KW"/>
</dbReference>
<evidence type="ECO:0000313" key="8">
    <source>
        <dbReference type="Proteomes" id="UP001143347"/>
    </source>
</evidence>
<feature type="region of interest" description="Disordered" evidence="5">
    <location>
        <begin position="211"/>
        <end position="247"/>
    </location>
</feature>
<protein>
    <submittedName>
        <fullName evidence="7">MBL fold metallo-hydrolase</fullName>
    </submittedName>
</protein>
<dbReference type="SMART" id="SM00849">
    <property type="entry name" value="Lactamase_B"/>
    <property type="match status" value="1"/>
</dbReference>
<dbReference type="GO" id="GO:0046872">
    <property type="term" value="F:metal ion binding"/>
    <property type="evidence" value="ECO:0007669"/>
    <property type="project" value="UniProtKB-KW"/>
</dbReference>
<keyword evidence="3" id="KW-0378">Hydrolase</keyword>
<sequence length="247" mass="26068">MLITGFPAGMFQTNCYLLANEAGSEAVIVDPGQDAAVRVRELLAEHDLTPVAVLLTHGHLDHTWNATELCDEFSIPAYIHPADRPMLTDPGMGLGQALGGLIGSMEFREPEKVVEFADDEDVELAGIRITVDLAPGHTRGSVLLGIEVPVEADTAEGDDSVPEVVPVCFSGDVLFAGSIGRTDLPGGDHQQLLDSIAAKLMPLPDHTQVLPGHGPQTSIGAERAGNPFLVDLPGRGDSTPKKGRFGL</sequence>
<dbReference type="PANTHER" id="PTHR46233:SF3">
    <property type="entry name" value="HYDROXYACYLGLUTATHIONE HYDROLASE GLOC"/>
    <property type="match status" value="1"/>
</dbReference>
<dbReference type="Proteomes" id="UP001143347">
    <property type="component" value="Unassembled WGS sequence"/>
</dbReference>